<protein>
    <submittedName>
        <fullName evidence="1">Uncharacterized protein</fullName>
    </submittedName>
</protein>
<gene>
    <name evidence="1" type="ORF">CAUS1442_LOCUS13502</name>
</gene>
<sequence length="202" mass="22996">MGLKFQFGGVQLELLRKLVQTSQVMPFTLKMMFCFQDAKLQSVVEMIKAGWAHSQNLRVFAGTCKHTSRDGAVHGAVQTHKTDAKVTSRRIQLRVPSLKLQCHTIDYDLCLVEYAPANCYSTYSIASVVFVFSQRTLGTSHTQHLTHIRTCTFPRTLHSIVLCYIAFLNTNRIAHRMPVHSLDVRNPTPLHTADRERQTRPE</sequence>
<evidence type="ECO:0000313" key="1">
    <source>
        <dbReference type="EMBL" id="CAD8341367.1"/>
    </source>
</evidence>
<accession>A0A7R9ZRJ3</accession>
<organism evidence="1">
    <name type="scientific">Craspedostauros australis</name>
    <dbReference type="NCBI Taxonomy" id="1486917"/>
    <lineage>
        <taxon>Eukaryota</taxon>
        <taxon>Sar</taxon>
        <taxon>Stramenopiles</taxon>
        <taxon>Ochrophyta</taxon>
        <taxon>Bacillariophyta</taxon>
        <taxon>Bacillariophyceae</taxon>
        <taxon>Bacillariophycidae</taxon>
        <taxon>Naviculales</taxon>
        <taxon>Naviculaceae</taxon>
        <taxon>Craspedostauros</taxon>
    </lineage>
</organism>
<proteinExistence type="predicted"/>
<reference evidence="1" key="1">
    <citation type="submission" date="2021-01" db="EMBL/GenBank/DDBJ databases">
        <authorList>
            <person name="Corre E."/>
            <person name="Pelletier E."/>
            <person name="Niang G."/>
            <person name="Scheremetjew M."/>
            <person name="Finn R."/>
            <person name="Kale V."/>
            <person name="Holt S."/>
            <person name="Cochrane G."/>
            <person name="Meng A."/>
            <person name="Brown T."/>
            <person name="Cohen L."/>
        </authorList>
    </citation>
    <scope>NUCLEOTIDE SEQUENCE</scope>
    <source>
        <strain evidence="1">CCMP3328</strain>
    </source>
</reference>
<dbReference type="EMBL" id="HBEF01021800">
    <property type="protein sequence ID" value="CAD8341367.1"/>
    <property type="molecule type" value="Transcribed_RNA"/>
</dbReference>
<name>A0A7R9ZRJ3_9STRA</name>
<dbReference type="AlphaFoldDB" id="A0A7R9ZRJ3"/>